<keyword evidence="5" id="KW-1185">Reference proteome</keyword>
<evidence type="ECO:0000313" key="5">
    <source>
        <dbReference type="Proteomes" id="UP000095042"/>
    </source>
</evidence>
<dbReference type="PANTHER" id="PTHR12184">
    <property type="entry name" value="UBIQUINOL-CYTOCHROME C REDUCTASE COMPLEX ASSEMBLY FACTOR 1 FAMILY MEMBER"/>
    <property type="match status" value="1"/>
</dbReference>
<dbReference type="InterPro" id="IPR007129">
    <property type="entry name" value="Ubiqinol_cyt_c_chaperone_CPB3"/>
</dbReference>
<comment type="caution">
    <text evidence="4">The sequence shown here is derived from an EMBL/GenBank/DDBJ whole genome shotgun (WGS) entry which is preliminary data.</text>
</comment>
<feature type="domain" description="Ubiquinol-cytochrome c chaperone" evidence="3">
    <location>
        <begin position="40"/>
        <end position="174"/>
    </location>
</feature>
<evidence type="ECO:0000256" key="2">
    <source>
        <dbReference type="ARBA" id="ARBA00006436"/>
    </source>
</evidence>
<protein>
    <recommendedName>
        <fullName evidence="3">Ubiquinol-cytochrome c chaperone domain-containing protein</fullName>
    </recommendedName>
</protein>
<accession>A0A1E3WDU1</accession>
<gene>
    <name evidence="4" type="ORF">AUC71_06685</name>
</gene>
<comment type="similarity">
    <text evidence="2">Belongs to the UPF0174 family.</text>
</comment>
<dbReference type="OrthoDB" id="7158889at2"/>
<dbReference type="EMBL" id="LPWD01000029">
    <property type="protein sequence ID" value="ODS03974.1"/>
    <property type="molecule type" value="Genomic_DNA"/>
</dbReference>
<organism evidence="4 5">
    <name type="scientific">Methyloceanibacter marginalis</name>
    <dbReference type="NCBI Taxonomy" id="1774971"/>
    <lineage>
        <taxon>Bacteria</taxon>
        <taxon>Pseudomonadati</taxon>
        <taxon>Pseudomonadota</taxon>
        <taxon>Alphaproteobacteria</taxon>
        <taxon>Hyphomicrobiales</taxon>
        <taxon>Hyphomicrobiaceae</taxon>
        <taxon>Methyloceanibacter</taxon>
    </lineage>
</organism>
<evidence type="ECO:0000313" key="4">
    <source>
        <dbReference type="EMBL" id="ODS03974.1"/>
    </source>
</evidence>
<dbReference type="PANTHER" id="PTHR12184:SF1">
    <property type="entry name" value="UBIQUINOL-CYTOCHROME-C REDUCTASE COMPLEX ASSEMBLY FACTOR 1"/>
    <property type="match status" value="1"/>
</dbReference>
<name>A0A1E3WDU1_9HYPH</name>
<comment type="similarity">
    <text evidence="1">Belongs to the CBP3 family.</text>
</comment>
<proteinExistence type="inferred from homology"/>
<dbReference type="RefSeq" id="WP_083237976.1">
    <property type="nucleotide sequence ID" value="NZ_LPWD01000029.1"/>
</dbReference>
<evidence type="ECO:0000259" key="3">
    <source>
        <dbReference type="Pfam" id="PF03981"/>
    </source>
</evidence>
<dbReference type="Proteomes" id="UP000095042">
    <property type="component" value="Unassembled WGS sequence"/>
</dbReference>
<dbReference type="AlphaFoldDB" id="A0A1E3WDU1"/>
<reference evidence="4 5" key="1">
    <citation type="journal article" date="2016" name="Environ. Microbiol.">
        <title>New Methyloceanibacter diversity from North Sea sediments includes methanotroph containing solely the soluble methane monooxygenase.</title>
        <authorList>
            <person name="Vekeman B."/>
            <person name="Kerckhof F.M."/>
            <person name="Cremers G."/>
            <person name="de Vos P."/>
            <person name="Vandamme P."/>
            <person name="Boon N."/>
            <person name="Op den Camp H.J."/>
            <person name="Heylen K."/>
        </authorList>
    </citation>
    <scope>NUCLEOTIDE SEQUENCE [LARGE SCALE GENOMIC DNA]</scope>
    <source>
        <strain evidence="4 5">R-67177</strain>
    </source>
</reference>
<sequence>MALSLKPLAALLPWRSKSPHADELYGAIVAQARLPVFYQGFGVPDTLEGRFVVLSLHLFAVLHRLKDGGSEAATMAQALSDRFTADMETVLRELGVGDLAIPKKVRRLTASGAGLLQSFETALGARRGAGSHDRRRVPGDETAARAASARLTPYLKRLVRHLEEEPVQELCAGRLSHPDI</sequence>
<evidence type="ECO:0000256" key="1">
    <source>
        <dbReference type="ARBA" id="ARBA00006407"/>
    </source>
</evidence>
<dbReference type="Pfam" id="PF03981">
    <property type="entry name" value="Ubiq_cyt_C_chap"/>
    <property type="match status" value="1"/>
</dbReference>
<dbReference type="InterPro" id="IPR021150">
    <property type="entry name" value="Ubiq_cyt_c_chap"/>
</dbReference>